<evidence type="ECO:0000256" key="5">
    <source>
        <dbReference type="ARBA" id="ARBA00022853"/>
    </source>
</evidence>
<dbReference type="InterPro" id="IPR023801">
    <property type="entry name" value="His_deacetylse_dom"/>
</dbReference>
<dbReference type="GO" id="GO:0141221">
    <property type="term" value="F:histone deacetylase activity, hydrolytic mechanism"/>
    <property type="evidence" value="ECO:0007669"/>
    <property type="project" value="UniProtKB-EC"/>
</dbReference>
<keyword evidence="6" id="KW-0805">Transcription regulation</keyword>
<comment type="similarity">
    <text evidence="1">Belongs to the histone deacetylase family. HD type 2 subfamily.</text>
</comment>
<evidence type="ECO:0000256" key="4">
    <source>
        <dbReference type="ARBA" id="ARBA00022801"/>
    </source>
</evidence>
<proteinExistence type="inferred from homology"/>
<keyword evidence="4" id="KW-0378">Hydrolase</keyword>
<dbReference type="GO" id="GO:0040029">
    <property type="term" value="P:epigenetic regulation of gene expression"/>
    <property type="evidence" value="ECO:0007669"/>
    <property type="project" value="TreeGrafter"/>
</dbReference>
<evidence type="ECO:0000313" key="9">
    <source>
        <dbReference type="EMBL" id="EEF79185.1"/>
    </source>
</evidence>
<keyword evidence="7" id="KW-0804">Transcription</keyword>
<dbReference type="InterPro" id="IPR023696">
    <property type="entry name" value="Ureohydrolase_dom_sf"/>
</dbReference>
<keyword evidence="5" id="KW-0156">Chromatin regulator</keyword>
<dbReference type="InterPro" id="IPR037138">
    <property type="entry name" value="His_deacetylse_dom_sf"/>
</dbReference>
<dbReference type="Pfam" id="PF00850">
    <property type="entry name" value="Hist_deacetyl"/>
    <property type="match status" value="1"/>
</dbReference>
<evidence type="ECO:0000256" key="2">
    <source>
        <dbReference type="ARBA" id="ARBA00012111"/>
    </source>
</evidence>
<keyword evidence="10" id="KW-1185">Reference proteome</keyword>
<dbReference type="PANTHER" id="PTHR10625:SF5">
    <property type="entry name" value="HISTONE DEACETYLASE"/>
    <property type="match status" value="1"/>
</dbReference>
<evidence type="ECO:0000256" key="7">
    <source>
        <dbReference type="ARBA" id="ARBA00023163"/>
    </source>
</evidence>
<gene>
    <name evidence="9" type="ORF">MDMS009_1772</name>
</gene>
<evidence type="ECO:0000259" key="8">
    <source>
        <dbReference type="Pfam" id="PF00850"/>
    </source>
</evidence>
<dbReference type="RefSeq" id="WP_008291268.1">
    <property type="nucleotide sequence ID" value="NZ_GG657899.1"/>
</dbReference>
<evidence type="ECO:0000256" key="1">
    <source>
        <dbReference type="ARBA" id="ARBA00007738"/>
    </source>
</evidence>
<dbReference type="SUPFAM" id="SSF52768">
    <property type="entry name" value="Arginase/deacetylase"/>
    <property type="match status" value="1"/>
</dbReference>
<dbReference type="EMBL" id="GG657899">
    <property type="protein sequence ID" value="EEF79185.1"/>
    <property type="molecule type" value="Genomic_DNA"/>
</dbReference>
<dbReference type="AlphaFoldDB" id="C0N6D4"/>
<sequence>MDRRHFLSLAACSLSSHLIPARADNRAATGIVMEQQFLLHQLSANHPESPARYQAIQHAVEKNVWHRPLVKLKPLAADKTFPWLSFVHSEAHIEAIASQTTHFDSALLATSASLAAVDAVMLGQVRNAFCASRPPGHHALNTGQEEGFCFFNHIAVAAKYAQQQYKIDKILIIDWDYHHGNGTEWAFYDDPSVLFFSTHDQYAYPGTGSPLKKGDKAGLGFNINVHLECGSDDETIMAAFKQHLAPAIETFEPELILISAGFDSRQDDLLGCFNITDQGFYQLTRWVMTMADKYCQSRLVSILEGGYNTTGNASAVLSHLEALNALL</sequence>
<organism evidence="9 10">
    <name type="scientific">Methylophaga thiooxydans DMS010</name>
    <dbReference type="NCBI Taxonomy" id="637616"/>
    <lineage>
        <taxon>Bacteria</taxon>
        <taxon>Pseudomonadati</taxon>
        <taxon>Pseudomonadota</taxon>
        <taxon>Gammaproteobacteria</taxon>
        <taxon>Thiotrichales</taxon>
        <taxon>Piscirickettsiaceae</taxon>
        <taxon>Methylophaga</taxon>
    </lineage>
</organism>
<evidence type="ECO:0000256" key="6">
    <source>
        <dbReference type="ARBA" id="ARBA00023015"/>
    </source>
</evidence>
<dbReference type="EC" id="3.5.1.98" evidence="2"/>
<dbReference type="InterPro" id="IPR000286">
    <property type="entry name" value="HDACs"/>
</dbReference>
<name>C0N6D4_9GAMM</name>
<keyword evidence="3" id="KW-0678">Repressor</keyword>
<reference evidence="9 10" key="1">
    <citation type="journal article" date="2011" name="J. Bacteriol.">
        <title>Draft genome sequence of the chemolithoheterotrophic, halophilic methylotroph Methylophaga thiooxydans DMS010.</title>
        <authorList>
            <person name="Boden R."/>
            <person name="Ferriera S."/>
            <person name="Johnson J."/>
            <person name="Kelly D.P."/>
            <person name="Murrell J.C."/>
            <person name="Schafer H."/>
        </authorList>
    </citation>
    <scope>NUCLEOTIDE SEQUENCE [LARGE SCALE GENOMIC DNA]</scope>
    <source>
        <strain evidence="9 10">DMS010</strain>
    </source>
</reference>
<dbReference type="HOGENOM" id="CLU_007727_8_2_6"/>
<dbReference type="OrthoDB" id="9808367at2"/>
<dbReference type="PANTHER" id="PTHR10625">
    <property type="entry name" value="HISTONE DEACETYLASE HDAC1-RELATED"/>
    <property type="match status" value="1"/>
</dbReference>
<dbReference type="Gene3D" id="3.40.800.20">
    <property type="entry name" value="Histone deacetylase domain"/>
    <property type="match status" value="1"/>
</dbReference>
<dbReference type="PRINTS" id="PR01270">
    <property type="entry name" value="HDASUPER"/>
</dbReference>
<accession>C0N6D4</accession>
<evidence type="ECO:0000256" key="3">
    <source>
        <dbReference type="ARBA" id="ARBA00022491"/>
    </source>
</evidence>
<protein>
    <recommendedName>
        <fullName evidence="2">histone deacetylase</fullName>
        <ecNumber evidence="2">3.5.1.98</ecNumber>
    </recommendedName>
</protein>
<feature type="domain" description="Histone deacetylase" evidence="8">
    <location>
        <begin position="46"/>
        <end position="323"/>
    </location>
</feature>
<dbReference type="CDD" id="cd09992">
    <property type="entry name" value="HDAC_classII"/>
    <property type="match status" value="1"/>
</dbReference>
<dbReference type="Proteomes" id="UP000004679">
    <property type="component" value="Unassembled WGS sequence"/>
</dbReference>
<evidence type="ECO:0000313" key="10">
    <source>
        <dbReference type="Proteomes" id="UP000004679"/>
    </source>
</evidence>